<dbReference type="PANTHER" id="PTHR47197">
    <property type="entry name" value="PROTEIN NIRF"/>
    <property type="match status" value="1"/>
</dbReference>
<dbReference type="Gene3D" id="2.130.10.10">
    <property type="entry name" value="YVTN repeat-like/Quinoprotein amine dehydrogenase"/>
    <property type="match status" value="1"/>
</dbReference>
<protein>
    <submittedName>
        <fullName evidence="2">Alkaline phosphatase family protein</fullName>
    </submittedName>
</protein>
<keyword evidence="1" id="KW-0378">Hydrolase</keyword>
<evidence type="ECO:0000313" key="2">
    <source>
        <dbReference type="EMBL" id="MFB2897007.1"/>
    </source>
</evidence>
<proteinExistence type="predicted"/>
<dbReference type="InterPro" id="IPR007312">
    <property type="entry name" value="Phosphoesterase"/>
</dbReference>
<evidence type="ECO:0000313" key="3">
    <source>
        <dbReference type="Proteomes" id="UP001576784"/>
    </source>
</evidence>
<dbReference type="SUPFAM" id="SSF51004">
    <property type="entry name" value="C-terminal (heme d1) domain of cytochrome cd1-nitrite reductase"/>
    <property type="match status" value="1"/>
</dbReference>
<dbReference type="PANTHER" id="PTHR47197:SF3">
    <property type="entry name" value="DIHYDRO-HEME D1 DEHYDROGENASE"/>
    <property type="match status" value="1"/>
</dbReference>
<keyword evidence="3" id="KW-1185">Reference proteome</keyword>
<organism evidence="2 3">
    <name type="scientific">Floridaenema flaviceps BLCC-F50</name>
    <dbReference type="NCBI Taxonomy" id="3153642"/>
    <lineage>
        <taxon>Bacteria</taxon>
        <taxon>Bacillati</taxon>
        <taxon>Cyanobacteriota</taxon>
        <taxon>Cyanophyceae</taxon>
        <taxon>Oscillatoriophycideae</taxon>
        <taxon>Aerosakkonematales</taxon>
        <taxon>Aerosakkonemataceae</taxon>
        <taxon>Floridanema</taxon>
        <taxon>Floridanema flaviceps</taxon>
    </lineage>
</organism>
<dbReference type="Proteomes" id="UP001576784">
    <property type="component" value="Unassembled WGS sequence"/>
</dbReference>
<sequence length="856" mass="95978">MKLKWIALAGISLVTMVLVGAIVYFQENKEKEAARELAPDQPGEEEDLNQELWHFAKKSPYPGTKKQSILPTAEMRLPNGWKIAPAGTQVEVGNLPYEATIYNSKLVVINNGWYGAEPQQVSIIDPQSNKVVKTLTYPSLFPSAKQGLDGDLYISGGFDQKIYRINKEFAPVREYSMKGYTAGIVPVDAQHIAVAYLVTEREQKGEQEGYVKGKLAILNTQTAAIELTITVGYFPYAVQYLNNKFYITLLGEDKILVYDRKLKPLKTFPVGKNPQNFCIDGEKLYVVNTTSDNISVIDTKKDAVVNTIDVRHKGFRFGSSPTSCVIDGNRLYVTQAEINAVSIFDKNTKQLQGFVPSGWYPTKVLLNQGKMLIVSAKGIHTRRPNPKGPQPIKEKGGKEYVLSLLKGAVSIVPQNAIAPNLAKYRQQIEEGSPLYSPSKGMKLPIKHIFYIIKENRTYDQILGDLGRGNGDPSLTLFGRDITPNIHKLAEDFVTLDNFFANGEISVLGHSFTTSGYASPFLEWLGNMKYSKRYNDYPFGIVPSTYSPTYLWNALEAKNIDYRIYGEPYYIFTQSYKIITESYGANSELAKKFYTQTQALAAQIDRGKAASEVFQSLYGKADTPQSANNLLANSQIANVLSKVFVGDDSLAKAWQKNSAFRQKFGEFIYHYPLNYHYYDLKYSDLQRFQDWKTDFDKQLKSGKVASFNYIWLPNDHTAGENQDYPNPYQLVAQNDAALGKIVETISRSPIWQNSLILVVEDDAQDGPDHVDATRTVALAISPYVKRGVVVSDRYDQLSMLRTIELILGLDPLNMNDALAAPMFGIFSDKPNNSAFLPPTPSNYLMDADKQRYASFAK</sequence>
<gene>
    <name evidence="2" type="ORF">ACE1CI_29180</name>
</gene>
<dbReference type="InterPro" id="IPR015943">
    <property type="entry name" value="WD40/YVTN_repeat-like_dom_sf"/>
</dbReference>
<dbReference type="Gene3D" id="3.40.720.10">
    <property type="entry name" value="Alkaline Phosphatase, subunit A"/>
    <property type="match status" value="1"/>
</dbReference>
<name>A0ABV4XZB1_9CYAN</name>
<evidence type="ECO:0000256" key="1">
    <source>
        <dbReference type="ARBA" id="ARBA00022801"/>
    </source>
</evidence>
<dbReference type="InterPro" id="IPR017850">
    <property type="entry name" value="Alkaline_phosphatase_core_sf"/>
</dbReference>
<reference evidence="2 3" key="1">
    <citation type="submission" date="2024-09" db="EMBL/GenBank/DDBJ databases">
        <title>Floridaenema gen nov. (Aerosakkonemataceae, Aerosakkonematales ord. nov., Cyanobacteria) from benthic tropical and subtropical fresh waters, with the description of four new species.</title>
        <authorList>
            <person name="Moretto J.A."/>
            <person name="Berthold D.E."/>
            <person name="Lefler F.W."/>
            <person name="Huang I.-S."/>
            <person name="Laughinghouse H. IV."/>
        </authorList>
    </citation>
    <scope>NUCLEOTIDE SEQUENCE [LARGE SCALE GENOMIC DNA]</scope>
    <source>
        <strain evidence="2 3">BLCC-F50</strain>
    </source>
</reference>
<dbReference type="RefSeq" id="WP_413266625.1">
    <property type="nucleotide sequence ID" value="NZ_JBHFNR010000230.1"/>
</dbReference>
<dbReference type="EMBL" id="JBHFNR010000230">
    <property type="protein sequence ID" value="MFB2897007.1"/>
    <property type="molecule type" value="Genomic_DNA"/>
</dbReference>
<dbReference type="InterPro" id="IPR011048">
    <property type="entry name" value="Haem_d1_sf"/>
</dbReference>
<dbReference type="Pfam" id="PF04185">
    <property type="entry name" value="Phosphoesterase"/>
    <property type="match status" value="1"/>
</dbReference>
<comment type="caution">
    <text evidence="2">The sequence shown here is derived from an EMBL/GenBank/DDBJ whole genome shotgun (WGS) entry which is preliminary data.</text>
</comment>
<dbReference type="InterPro" id="IPR051200">
    <property type="entry name" value="Host-pathogen_enzymatic-act"/>
</dbReference>
<dbReference type="SUPFAM" id="SSF53649">
    <property type="entry name" value="Alkaline phosphatase-like"/>
    <property type="match status" value="1"/>
</dbReference>
<accession>A0ABV4XZB1</accession>